<dbReference type="Gene3D" id="3.40.190.10">
    <property type="entry name" value="Periplasmic binding protein-like II"/>
    <property type="match status" value="2"/>
</dbReference>
<reference evidence="7 8" key="1">
    <citation type="submission" date="2023-10" db="EMBL/GenBank/DDBJ databases">
        <title>Rubellicoccus peritrichatus gen. nov., sp. nov., isolated from an algae of coral reef tank.</title>
        <authorList>
            <person name="Luo J."/>
        </authorList>
    </citation>
    <scope>NUCLEOTIDE SEQUENCE [LARGE SCALE GENOMIC DNA]</scope>
    <source>
        <strain evidence="7 8">CR14</strain>
    </source>
</reference>
<dbReference type="PANTHER" id="PTHR30632:SF14">
    <property type="entry name" value="TUNGSTATE_MOLYBDATE_CHROMATE-BINDING PROTEIN MODA"/>
    <property type="match status" value="1"/>
</dbReference>
<dbReference type="InterPro" id="IPR044084">
    <property type="entry name" value="AvModA-like_subst-bd"/>
</dbReference>
<evidence type="ECO:0000256" key="1">
    <source>
        <dbReference type="ARBA" id="ARBA00009175"/>
    </source>
</evidence>
<dbReference type="EMBL" id="CP136920">
    <property type="protein sequence ID" value="WOO39707.1"/>
    <property type="molecule type" value="Genomic_DNA"/>
</dbReference>
<keyword evidence="8" id="KW-1185">Reference proteome</keyword>
<comment type="subunit">
    <text evidence="5">The complex is composed of two ATP-binding proteins (ModC), two transmembrane proteins (ModB) and a solute-binding protein (ModA).</text>
</comment>
<dbReference type="Pfam" id="PF13531">
    <property type="entry name" value="SBP_bac_11"/>
    <property type="match status" value="1"/>
</dbReference>
<dbReference type="PANTHER" id="PTHR30632">
    <property type="entry name" value="MOLYBDATE-BINDING PERIPLASMIC PROTEIN"/>
    <property type="match status" value="1"/>
</dbReference>
<dbReference type="NCBIfam" id="TIGR01256">
    <property type="entry name" value="modA"/>
    <property type="match status" value="1"/>
</dbReference>
<evidence type="ECO:0000256" key="2">
    <source>
        <dbReference type="ARBA" id="ARBA00022505"/>
    </source>
</evidence>
<dbReference type="GO" id="GO:1901359">
    <property type="term" value="F:tungstate binding"/>
    <property type="evidence" value="ECO:0007669"/>
    <property type="project" value="UniProtKB-ARBA"/>
</dbReference>
<dbReference type="InterPro" id="IPR005950">
    <property type="entry name" value="ModA"/>
</dbReference>
<evidence type="ECO:0000313" key="7">
    <source>
        <dbReference type="EMBL" id="WOO39707.1"/>
    </source>
</evidence>
<dbReference type="InterPro" id="IPR050682">
    <property type="entry name" value="ModA/WtpA"/>
</dbReference>
<keyword evidence="4" id="KW-0732">Signal</keyword>
<dbReference type="CDD" id="cd13539">
    <property type="entry name" value="PBP2_AvModA"/>
    <property type="match status" value="1"/>
</dbReference>
<comment type="similarity">
    <text evidence="1">Belongs to the bacterial solute-binding protein ModA family.</text>
</comment>
<dbReference type="Proteomes" id="UP001304300">
    <property type="component" value="Chromosome"/>
</dbReference>
<keyword evidence="2 6" id="KW-0500">Molybdenum</keyword>
<dbReference type="GO" id="GO:0015689">
    <property type="term" value="P:molybdate ion transport"/>
    <property type="evidence" value="ECO:0007669"/>
    <property type="project" value="InterPro"/>
</dbReference>
<evidence type="ECO:0000313" key="8">
    <source>
        <dbReference type="Proteomes" id="UP001304300"/>
    </source>
</evidence>
<proteinExistence type="inferred from homology"/>
<evidence type="ECO:0000256" key="5">
    <source>
        <dbReference type="ARBA" id="ARBA00062515"/>
    </source>
</evidence>
<evidence type="ECO:0000256" key="4">
    <source>
        <dbReference type="ARBA" id="ARBA00022729"/>
    </source>
</evidence>
<dbReference type="RefSeq" id="WP_317831700.1">
    <property type="nucleotide sequence ID" value="NZ_CP136920.1"/>
</dbReference>
<feature type="binding site" evidence="6">
    <location>
        <position position="172"/>
    </location>
    <ligand>
        <name>molybdate</name>
        <dbReference type="ChEBI" id="CHEBI:36264"/>
    </ligand>
</feature>
<accession>A0AAQ3QUH0</accession>
<dbReference type="GO" id="GO:0030973">
    <property type="term" value="F:molybdate ion binding"/>
    <property type="evidence" value="ECO:0007669"/>
    <property type="project" value="InterPro"/>
</dbReference>
<protein>
    <submittedName>
        <fullName evidence="7">Molybdate ABC transporter substrate-binding protein</fullName>
    </submittedName>
</protein>
<evidence type="ECO:0000256" key="3">
    <source>
        <dbReference type="ARBA" id="ARBA00022723"/>
    </source>
</evidence>
<dbReference type="FunFam" id="3.40.190.10:FF:000035">
    <property type="entry name" value="Molybdate ABC transporter substrate-binding protein"/>
    <property type="match status" value="1"/>
</dbReference>
<name>A0AAQ3QUH0_9BACT</name>
<dbReference type="SUPFAM" id="SSF53850">
    <property type="entry name" value="Periplasmic binding protein-like II"/>
    <property type="match status" value="1"/>
</dbReference>
<gene>
    <name evidence="7" type="primary">modA</name>
    <name evidence="7" type="ORF">RZN69_13875</name>
</gene>
<feature type="binding site" evidence="6">
    <location>
        <position position="64"/>
    </location>
    <ligand>
        <name>molybdate</name>
        <dbReference type="ChEBI" id="CHEBI:36264"/>
    </ligand>
</feature>
<dbReference type="KEGG" id="puo:RZN69_13875"/>
<sequence>MIKRSREWLRLMFVALFCVCALGQLKAEEIRVAVASNFNGAMKELAERFEAETDYEVTLIPGSTGKHYAQIIHGAPFDVFFAADRERPELLEQGGLIVPGSRFTYAIGKLVLWSPKAGLVDQEGDVLNEDRFRFLAIANPKLAPYGKAAQEVLEKRGLWGKLNERIVRGENIAQTFQFVKTGNADLGFVAYAQMKFPSQLEQGTFWVVPQEDYSPIEQQAVLLKERQSTHAFLSYIRSKEALKIINEYGYDTP</sequence>
<keyword evidence="3 6" id="KW-0479">Metal-binding</keyword>
<dbReference type="AlphaFoldDB" id="A0AAQ3QUH0"/>
<evidence type="ECO:0000256" key="6">
    <source>
        <dbReference type="PIRSR" id="PIRSR004846-1"/>
    </source>
</evidence>
<organism evidence="7 8">
    <name type="scientific">Rubellicoccus peritrichatus</name>
    <dbReference type="NCBI Taxonomy" id="3080537"/>
    <lineage>
        <taxon>Bacteria</taxon>
        <taxon>Pseudomonadati</taxon>
        <taxon>Verrucomicrobiota</taxon>
        <taxon>Opitutia</taxon>
        <taxon>Puniceicoccales</taxon>
        <taxon>Cerasicoccaceae</taxon>
        <taxon>Rubellicoccus</taxon>
    </lineage>
</organism>
<dbReference type="GO" id="GO:0046872">
    <property type="term" value="F:metal ion binding"/>
    <property type="evidence" value="ECO:0007669"/>
    <property type="project" value="UniProtKB-KW"/>
</dbReference>
<dbReference type="PIRSF" id="PIRSF004846">
    <property type="entry name" value="ModA"/>
    <property type="match status" value="1"/>
</dbReference>